<reference evidence="1 2" key="1">
    <citation type="submission" date="2016-01" db="EMBL/GenBank/DDBJ databases">
        <authorList>
            <person name="Peeters C."/>
        </authorList>
    </citation>
    <scope>NUCLEOTIDE SEQUENCE [LARGE SCALE GENOMIC DNA]</scope>
    <source>
        <strain evidence="1">LMG 29315</strain>
    </source>
</reference>
<dbReference type="Pfam" id="PF04350">
    <property type="entry name" value="PilO"/>
    <property type="match status" value="1"/>
</dbReference>
<dbReference type="OrthoDB" id="8999741at2"/>
<dbReference type="InterPro" id="IPR014717">
    <property type="entry name" value="Transl_elong_EF1B/ribsomal_bS6"/>
</dbReference>
<dbReference type="GO" id="GO:0043683">
    <property type="term" value="P:type IV pilus assembly"/>
    <property type="evidence" value="ECO:0007669"/>
    <property type="project" value="InterPro"/>
</dbReference>
<evidence type="ECO:0000313" key="1">
    <source>
        <dbReference type="EMBL" id="SAL48049.1"/>
    </source>
</evidence>
<comment type="caution">
    <text evidence="1">The sequence shown here is derived from an EMBL/GenBank/DDBJ whole genome shotgun (WGS) entry which is preliminary data.</text>
</comment>
<proteinExistence type="predicted"/>
<dbReference type="AlphaFoldDB" id="A0A658R4D3"/>
<dbReference type="Gene3D" id="3.30.70.60">
    <property type="match status" value="1"/>
</dbReference>
<keyword evidence="2" id="KW-1185">Reference proteome</keyword>
<dbReference type="RefSeq" id="WP_040050448.1">
    <property type="nucleotide sequence ID" value="NZ_FCNV02000015.1"/>
</dbReference>
<gene>
    <name evidence="1" type="ORF">AWB72_05025</name>
</gene>
<dbReference type="Proteomes" id="UP000198263">
    <property type="component" value="Unassembled WGS sequence"/>
</dbReference>
<dbReference type="InterPro" id="IPR007445">
    <property type="entry name" value="PilO"/>
</dbReference>
<accession>A0A658R4D3</accession>
<organism evidence="1 2">
    <name type="scientific">Caballeronia concitans</name>
    <dbReference type="NCBI Taxonomy" id="1777133"/>
    <lineage>
        <taxon>Bacteria</taxon>
        <taxon>Pseudomonadati</taxon>
        <taxon>Pseudomonadota</taxon>
        <taxon>Betaproteobacteria</taxon>
        <taxon>Burkholderiales</taxon>
        <taxon>Burkholderiaceae</taxon>
        <taxon>Caballeronia</taxon>
    </lineage>
</organism>
<dbReference type="GO" id="GO:0043107">
    <property type="term" value="P:type IV pilus-dependent motility"/>
    <property type="evidence" value="ECO:0007669"/>
    <property type="project" value="InterPro"/>
</dbReference>
<sequence length="293" mass="31227">MNTITMTLPARSRSPARIRQSILRPLHEWSARRTALTALVLFAAVFALGLQAWLASGLSQRDAAQNALAATQRKAADAHTIVVQLPELRARVAAGSLTPVTWTAADALHAVAALAAQSGLRVTEIEPQSAKGGTRPATQPASERALTLRAEGAFPEIRRFLEALAGLPRLVVPEAVQIKRQPGALTIDATLRIHETLPAVALAAPARTDAFVVDPFGTDGASGLARDAGMLLVGTMVERRRAMALVQSAKDIEHYEPGQKIGDERLQSVQPRVIQLASADGASRTLTFAEDRK</sequence>
<name>A0A658R4D3_9BURK</name>
<protein>
    <submittedName>
        <fullName evidence="1">Pilus assembly protein, PilO</fullName>
    </submittedName>
</protein>
<dbReference type="EMBL" id="FCNV02000015">
    <property type="protein sequence ID" value="SAL48049.1"/>
    <property type="molecule type" value="Genomic_DNA"/>
</dbReference>
<evidence type="ECO:0000313" key="2">
    <source>
        <dbReference type="Proteomes" id="UP000198263"/>
    </source>
</evidence>